<dbReference type="AlphaFoldDB" id="A0A9P4NH46"/>
<dbReference type="InterPro" id="IPR015421">
    <property type="entry name" value="PyrdxlP-dep_Trfase_major"/>
</dbReference>
<protein>
    <submittedName>
        <fullName evidence="2">PLP-dependent transferase</fullName>
    </submittedName>
</protein>
<evidence type="ECO:0000313" key="2">
    <source>
        <dbReference type="EMBL" id="KAF2420950.1"/>
    </source>
</evidence>
<keyword evidence="2" id="KW-0808">Transferase</keyword>
<dbReference type="Pfam" id="PF00155">
    <property type="entry name" value="Aminotran_1_2"/>
    <property type="match status" value="1"/>
</dbReference>
<name>A0A9P4NH46_9PEZI</name>
<gene>
    <name evidence="2" type="ORF">EJ08DRAFT_641848</name>
</gene>
<dbReference type="InterPro" id="IPR015424">
    <property type="entry name" value="PyrdxlP-dep_Trfase"/>
</dbReference>
<keyword evidence="3" id="KW-1185">Reference proteome</keyword>
<feature type="domain" description="Aminotransferase class I/classII large" evidence="1">
    <location>
        <begin position="40"/>
        <end position="434"/>
    </location>
</feature>
<dbReference type="FunFam" id="3.40.640.10:FF:000080">
    <property type="entry name" value="Aminotransferase, putative"/>
    <property type="match status" value="1"/>
</dbReference>
<proteinExistence type="predicted"/>
<dbReference type="Gene3D" id="3.90.1150.10">
    <property type="entry name" value="Aspartate Aminotransferase, domain 1"/>
    <property type="match status" value="1"/>
</dbReference>
<sequence>MTNPDEKPLINLLVGWPHESLFPLELLRATNKAVFEHPQQAYDALQYSPSYYGYMPLRQALADWLINFYTPPEKIETDRIAITGGASQNLTSLLSVFSDPIYTRNIWIVVPTYMLAFRTFADHGFHDKMRAVPEGSGGVDIDYLEAELQKADVEESDISNHMKPLKPDRPWTKLYRHIIYCVPTFSNPSSKTMTVDDRRALVFLARKHDALIISDDVYDFLQWSADPEETNCQQTSTVPRLVDVDRFLDGGPARTGADGYGNTASNGSFSKIFAPGIRCGWVEGSPRLVKAVSLVGTTWSSSSPSQTNSVILSHAIASSELQSHVQNTLQPSYARRYHIMLAAVNRHLVPLGVTLPQTNKKVVGGYFFWLTLPQGLQADKVTEHAKERENLIIAPGTAFQVPEDNSEFNKLHRNVRLCWAHADEKDLEIGVERLGRVISAMLKK</sequence>
<dbReference type="InterPro" id="IPR004839">
    <property type="entry name" value="Aminotransferase_I/II_large"/>
</dbReference>
<dbReference type="CDD" id="cd00609">
    <property type="entry name" value="AAT_like"/>
    <property type="match status" value="1"/>
</dbReference>
<dbReference type="Gene3D" id="3.40.640.10">
    <property type="entry name" value="Type I PLP-dependent aspartate aminotransferase-like (Major domain)"/>
    <property type="match status" value="1"/>
</dbReference>
<evidence type="ECO:0000313" key="3">
    <source>
        <dbReference type="Proteomes" id="UP000800235"/>
    </source>
</evidence>
<dbReference type="GO" id="GO:0047536">
    <property type="term" value="F:2-aminoadipate transaminase activity"/>
    <property type="evidence" value="ECO:0007669"/>
    <property type="project" value="TreeGrafter"/>
</dbReference>
<evidence type="ECO:0000259" key="1">
    <source>
        <dbReference type="Pfam" id="PF00155"/>
    </source>
</evidence>
<dbReference type="EMBL" id="MU007105">
    <property type="protein sequence ID" value="KAF2420950.1"/>
    <property type="molecule type" value="Genomic_DNA"/>
</dbReference>
<dbReference type="GO" id="GO:0030170">
    <property type="term" value="F:pyridoxal phosphate binding"/>
    <property type="evidence" value="ECO:0007669"/>
    <property type="project" value="InterPro"/>
</dbReference>
<reference evidence="2" key="1">
    <citation type="journal article" date="2020" name="Stud. Mycol.">
        <title>101 Dothideomycetes genomes: a test case for predicting lifestyles and emergence of pathogens.</title>
        <authorList>
            <person name="Haridas S."/>
            <person name="Albert R."/>
            <person name="Binder M."/>
            <person name="Bloem J."/>
            <person name="Labutti K."/>
            <person name="Salamov A."/>
            <person name="Andreopoulos B."/>
            <person name="Baker S."/>
            <person name="Barry K."/>
            <person name="Bills G."/>
            <person name="Bluhm B."/>
            <person name="Cannon C."/>
            <person name="Castanera R."/>
            <person name="Culley D."/>
            <person name="Daum C."/>
            <person name="Ezra D."/>
            <person name="Gonzalez J."/>
            <person name="Henrissat B."/>
            <person name="Kuo A."/>
            <person name="Liang C."/>
            <person name="Lipzen A."/>
            <person name="Lutzoni F."/>
            <person name="Magnuson J."/>
            <person name="Mondo S."/>
            <person name="Nolan M."/>
            <person name="Ohm R."/>
            <person name="Pangilinan J."/>
            <person name="Park H.-J."/>
            <person name="Ramirez L."/>
            <person name="Alfaro M."/>
            <person name="Sun H."/>
            <person name="Tritt A."/>
            <person name="Yoshinaga Y."/>
            <person name="Zwiers L.-H."/>
            <person name="Turgeon B."/>
            <person name="Goodwin S."/>
            <person name="Spatafora J."/>
            <person name="Crous P."/>
            <person name="Grigoriev I."/>
        </authorList>
    </citation>
    <scope>NUCLEOTIDE SEQUENCE</scope>
    <source>
        <strain evidence="2">CBS 130266</strain>
    </source>
</reference>
<dbReference type="InterPro" id="IPR015422">
    <property type="entry name" value="PyrdxlP-dep_Trfase_small"/>
</dbReference>
<dbReference type="OrthoDB" id="7042322at2759"/>
<accession>A0A9P4NH46</accession>
<dbReference type="PANTHER" id="PTHR42858">
    <property type="entry name" value="AMINOTRANSFERASE"/>
    <property type="match status" value="1"/>
</dbReference>
<dbReference type="Proteomes" id="UP000800235">
    <property type="component" value="Unassembled WGS sequence"/>
</dbReference>
<comment type="caution">
    <text evidence="2">The sequence shown here is derived from an EMBL/GenBank/DDBJ whole genome shotgun (WGS) entry which is preliminary data.</text>
</comment>
<dbReference type="PANTHER" id="PTHR42858:SF1">
    <property type="entry name" value="LD15494P"/>
    <property type="match status" value="1"/>
</dbReference>
<dbReference type="SUPFAM" id="SSF53383">
    <property type="entry name" value="PLP-dependent transferases"/>
    <property type="match status" value="1"/>
</dbReference>
<organism evidence="2 3">
    <name type="scientific">Tothia fuscella</name>
    <dbReference type="NCBI Taxonomy" id="1048955"/>
    <lineage>
        <taxon>Eukaryota</taxon>
        <taxon>Fungi</taxon>
        <taxon>Dikarya</taxon>
        <taxon>Ascomycota</taxon>
        <taxon>Pezizomycotina</taxon>
        <taxon>Dothideomycetes</taxon>
        <taxon>Pleosporomycetidae</taxon>
        <taxon>Venturiales</taxon>
        <taxon>Cylindrosympodiaceae</taxon>
        <taxon>Tothia</taxon>
    </lineage>
</organism>